<name>A0A0Q0YU73_9PSED</name>
<feature type="signal peptide" evidence="2">
    <location>
        <begin position="1"/>
        <end position="21"/>
    </location>
</feature>
<evidence type="ECO:0000313" key="5">
    <source>
        <dbReference type="EMBL" id="KQB52625.1"/>
    </source>
</evidence>
<feature type="chain" id="PRO_5006187278" description="Peptidase M16" evidence="2">
    <location>
        <begin position="22"/>
        <end position="448"/>
    </location>
</feature>
<comment type="caution">
    <text evidence="5">The sequence shown here is derived from an EMBL/GenBank/DDBJ whole genome shotgun (WGS) entry which is preliminary data.</text>
</comment>
<dbReference type="PANTHER" id="PTHR11851">
    <property type="entry name" value="METALLOPROTEASE"/>
    <property type="match status" value="1"/>
</dbReference>
<dbReference type="PANTHER" id="PTHR11851:SF49">
    <property type="entry name" value="MITOCHONDRIAL-PROCESSING PEPTIDASE SUBUNIT ALPHA"/>
    <property type="match status" value="1"/>
</dbReference>
<dbReference type="Pfam" id="PF05193">
    <property type="entry name" value="Peptidase_M16_C"/>
    <property type="match status" value="1"/>
</dbReference>
<dbReference type="Proteomes" id="UP000050342">
    <property type="component" value="Unassembled WGS sequence"/>
</dbReference>
<dbReference type="OrthoDB" id="9811314at2"/>
<evidence type="ECO:0000256" key="1">
    <source>
        <dbReference type="ARBA" id="ARBA00007261"/>
    </source>
</evidence>
<dbReference type="Gene3D" id="3.30.830.10">
    <property type="entry name" value="Metalloenzyme, LuxS/M16 peptidase-like"/>
    <property type="match status" value="2"/>
</dbReference>
<proteinExistence type="inferred from homology"/>
<dbReference type="Pfam" id="PF00675">
    <property type="entry name" value="Peptidase_M16"/>
    <property type="match status" value="1"/>
</dbReference>
<feature type="domain" description="Peptidase M16 C-terminal" evidence="4">
    <location>
        <begin position="196"/>
        <end position="375"/>
    </location>
</feature>
<comment type="similarity">
    <text evidence="1">Belongs to the peptidase M16 family.</text>
</comment>
<reference evidence="5 6" key="1">
    <citation type="submission" date="2015-10" db="EMBL/GenBank/DDBJ databases">
        <title>Pseudomonas helleri sp. nov. and Pseudomonas weihenstephanensis sp. nov., isolated from raw cows milk.</title>
        <authorList>
            <person name="Von Neubeck M."/>
            <person name="Huptas C."/>
            <person name="Wenning M."/>
            <person name="Scherer S."/>
        </authorList>
    </citation>
    <scope>NUCLEOTIDE SEQUENCE [LARGE SCALE GENOMIC DNA]</scope>
    <source>
        <strain evidence="5 6">BSTT44</strain>
    </source>
</reference>
<dbReference type="AlphaFoldDB" id="A0A0Q0YU73"/>
<dbReference type="STRING" id="1563157.AQS70_13485"/>
<evidence type="ECO:0000259" key="3">
    <source>
        <dbReference type="Pfam" id="PF00675"/>
    </source>
</evidence>
<dbReference type="GO" id="GO:0046872">
    <property type="term" value="F:metal ion binding"/>
    <property type="evidence" value="ECO:0007669"/>
    <property type="project" value="InterPro"/>
</dbReference>
<keyword evidence="6" id="KW-1185">Reference proteome</keyword>
<dbReference type="EMBL" id="LLWH01000189">
    <property type="protein sequence ID" value="KQB52625.1"/>
    <property type="molecule type" value="Genomic_DNA"/>
</dbReference>
<keyword evidence="2" id="KW-0732">Signal</keyword>
<dbReference type="InterPro" id="IPR050361">
    <property type="entry name" value="MPP/UQCRC_Complex"/>
</dbReference>
<protein>
    <recommendedName>
        <fullName evidence="7">Peptidase M16</fullName>
    </recommendedName>
</protein>
<gene>
    <name evidence="5" type="ORF">AQS70_13485</name>
</gene>
<sequence>MKSHFLVRWLIALCLPAPVYANTSPATHVFTLDSGLKVIVREDHRAPVVASQLWYKVGASYEQEGQTGLSHALEHMVFKGSSKLPQGEALKVLESLGVSANATTRPDATFYAQLQANNRLAVSLEILADQMNSSRWSETQLQTELKVIQQERRTTADSSLWSLINERLKTIAHVASTYKNPVLGWMHDIDRLNNLALMQWYQEWYAPNNALLVIVGDVTPDQVKALVTEQFGAIAARPLPTARHPIELERLGRRALQLRLPSPNAKLAMAFNVPSLKTAKDPQTAFGLLLLNELLTSSDSSPIKVRLMHEQGVLAGTFSHYDLLNRGDGLLRIWAEISPSRAETPEAVERLIWAQLNELKTTPVSAQTLERAKRRIITKRLYAHDQIEKQASEIGELESIGLPWSTLDAQAQALHALTTADIQRLASTYLTENRFSATYMSGPEKKND</sequence>
<dbReference type="SUPFAM" id="SSF63411">
    <property type="entry name" value="LuxS/MPP-like metallohydrolase"/>
    <property type="match status" value="2"/>
</dbReference>
<accession>A0A0Q0YU73</accession>
<evidence type="ECO:0000313" key="6">
    <source>
        <dbReference type="Proteomes" id="UP000050342"/>
    </source>
</evidence>
<dbReference type="InterPro" id="IPR011765">
    <property type="entry name" value="Pept_M16_N"/>
</dbReference>
<evidence type="ECO:0008006" key="7">
    <source>
        <dbReference type="Google" id="ProtNLM"/>
    </source>
</evidence>
<evidence type="ECO:0000256" key="2">
    <source>
        <dbReference type="SAM" id="SignalP"/>
    </source>
</evidence>
<dbReference type="InterPro" id="IPR011249">
    <property type="entry name" value="Metalloenz_LuxS/M16"/>
</dbReference>
<organism evidence="5 6">
    <name type="scientific">Pseudomonas endophytica</name>
    <dbReference type="NCBI Taxonomy" id="1563157"/>
    <lineage>
        <taxon>Bacteria</taxon>
        <taxon>Pseudomonadati</taxon>
        <taxon>Pseudomonadota</taxon>
        <taxon>Gammaproteobacteria</taxon>
        <taxon>Pseudomonadales</taxon>
        <taxon>Pseudomonadaceae</taxon>
        <taxon>Pseudomonas</taxon>
    </lineage>
</organism>
<dbReference type="RefSeq" id="WP_055103867.1">
    <property type="nucleotide sequence ID" value="NZ_LLWH01000189.1"/>
</dbReference>
<evidence type="ECO:0000259" key="4">
    <source>
        <dbReference type="Pfam" id="PF05193"/>
    </source>
</evidence>
<feature type="domain" description="Peptidase M16 N-terminal" evidence="3">
    <location>
        <begin position="37"/>
        <end position="183"/>
    </location>
</feature>
<dbReference type="InterPro" id="IPR007863">
    <property type="entry name" value="Peptidase_M16_C"/>
</dbReference>